<dbReference type="RefSeq" id="XP_028597597.1">
    <property type="nucleotide sequence ID" value="XM_028741764.1"/>
</dbReference>
<accession>A0A670JDN3</accession>
<dbReference type="PANTHER" id="PTHR13802:SF59">
    <property type="entry name" value="SUSHI DOMAIN-CONTAINING PROTEIN 2"/>
    <property type="match status" value="1"/>
</dbReference>
<dbReference type="InterPro" id="IPR003886">
    <property type="entry name" value="NIDO_dom"/>
</dbReference>
<dbReference type="PROSITE" id="PS51220">
    <property type="entry name" value="NIDO"/>
    <property type="match status" value="1"/>
</dbReference>
<dbReference type="GO" id="GO:0007160">
    <property type="term" value="P:cell-matrix adhesion"/>
    <property type="evidence" value="ECO:0007669"/>
    <property type="project" value="InterPro"/>
</dbReference>
<evidence type="ECO:0000313" key="4">
    <source>
        <dbReference type="Proteomes" id="UP000472272"/>
    </source>
</evidence>
<name>A0A670JDN3_PODMU</name>
<dbReference type="Ensembl" id="ENSPMRT00000023879.1">
    <property type="protein sequence ID" value="ENSPMRP00000022476.1"/>
    <property type="gene ID" value="ENSPMRG00000014596.1"/>
</dbReference>
<keyword evidence="4" id="KW-1185">Reference proteome</keyword>
<dbReference type="AlphaFoldDB" id="A0A670JDN3"/>
<organism evidence="3 4">
    <name type="scientific">Podarcis muralis</name>
    <name type="common">Wall lizard</name>
    <name type="synonym">Lacerta muralis</name>
    <dbReference type="NCBI Taxonomy" id="64176"/>
    <lineage>
        <taxon>Eukaryota</taxon>
        <taxon>Metazoa</taxon>
        <taxon>Chordata</taxon>
        <taxon>Craniata</taxon>
        <taxon>Vertebrata</taxon>
        <taxon>Euteleostomi</taxon>
        <taxon>Lepidosauria</taxon>
        <taxon>Squamata</taxon>
        <taxon>Bifurcata</taxon>
        <taxon>Unidentata</taxon>
        <taxon>Episquamata</taxon>
        <taxon>Laterata</taxon>
        <taxon>Lacertibaenia</taxon>
        <taxon>Lacertidae</taxon>
        <taxon>Podarcis</taxon>
    </lineage>
</organism>
<dbReference type="KEGG" id="pmua:114603049"/>
<dbReference type="Pfam" id="PF06119">
    <property type="entry name" value="NIDO"/>
    <property type="match status" value="1"/>
</dbReference>
<evidence type="ECO:0000259" key="2">
    <source>
        <dbReference type="PROSITE" id="PS51220"/>
    </source>
</evidence>
<feature type="compositionally biased region" description="Basic and acidic residues" evidence="1">
    <location>
        <begin position="219"/>
        <end position="264"/>
    </location>
</feature>
<dbReference type="GeneID" id="114603049"/>
<feature type="region of interest" description="Disordered" evidence="1">
    <location>
        <begin position="214"/>
        <end position="274"/>
    </location>
</feature>
<proteinExistence type="predicted"/>
<dbReference type="GeneTree" id="ENSGT00730000110943"/>
<protein>
    <submittedName>
        <fullName evidence="3">Alpha-tectorin-like</fullName>
    </submittedName>
</protein>
<dbReference type="SMART" id="SM00539">
    <property type="entry name" value="NIDO"/>
    <property type="match status" value="1"/>
</dbReference>
<reference evidence="3 4" key="1">
    <citation type="journal article" date="2019" name="Proc. Natl. Acad. Sci. U.S.A.">
        <title>Regulatory changes in pterin and carotenoid genes underlie balanced color polymorphisms in the wall lizard.</title>
        <authorList>
            <person name="Andrade P."/>
            <person name="Pinho C."/>
            <person name="Perez I de Lanuza G."/>
            <person name="Afonso S."/>
            <person name="Brejcha J."/>
            <person name="Rubin C.J."/>
            <person name="Wallerman O."/>
            <person name="Pereira P."/>
            <person name="Sabatino S.J."/>
            <person name="Bellati A."/>
            <person name="Pellitteri-Rosa D."/>
            <person name="Bosakova Z."/>
            <person name="Bunikis I."/>
            <person name="Carretero M.A."/>
            <person name="Feiner N."/>
            <person name="Marsik P."/>
            <person name="Pauperio F."/>
            <person name="Salvi D."/>
            <person name="Soler L."/>
            <person name="While G.M."/>
            <person name="Uller T."/>
            <person name="Font E."/>
            <person name="Andersson L."/>
            <person name="Carneiro M."/>
        </authorList>
    </citation>
    <scope>NUCLEOTIDE SEQUENCE</scope>
</reference>
<feature type="compositionally biased region" description="Acidic residues" evidence="1">
    <location>
        <begin position="265"/>
        <end position="274"/>
    </location>
</feature>
<dbReference type="OMA" id="YWADANI"/>
<reference evidence="3" key="2">
    <citation type="submission" date="2025-08" db="UniProtKB">
        <authorList>
            <consortium name="Ensembl"/>
        </authorList>
    </citation>
    <scope>IDENTIFICATION</scope>
</reference>
<dbReference type="Proteomes" id="UP000472272">
    <property type="component" value="Chromosome 8"/>
</dbReference>
<dbReference type="InterPro" id="IPR051495">
    <property type="entry name" value="Epithelial_Barrier/Signaling"/>
</dbReference>
<gene>
    <name evidence="3" type="primary">LOC114603049</name>
</gene>
<evidence type="ECO:0000313" key="3">
    <source>
        <dbReference type="Ensembl" id="ENSPMRP00000022476.1"/>
    </source>
</evidence>
<dbReference type="OrthoDB" id="6236007at2759"/>
<dbReference type="PANTHER" id="PTHR13802">
    <property type="entry name" value="MUCIN 4-RELATED"/>
    <property type="match status" value="1"/>
</dbReference>
<evidence type="ECO:0000256" key="1">
    <source>
        <dbReference type="SAM" id="MobiDB-lite"/>
    </source>
</evidence>
<feature type="domain" description="NIDO" evidence="2">
    <location>
        <begin position="63"/>
        <end position="215"/>
    </location>
</feature>
<sequence length="274" mass="30750">MKNPIADDGTSPKIPILVPFTFYDKTYHSVYVNNNGVVSFSVPVPEYTPKAIPMVDGKAFVAPYWADANIILGGHVYYRQTQKPELLRNVTRDINNYFPEISFTATWLFIATWDRVAYFGSLSSKVNTFQAILCTDGHVSFMMLNYADIQWTTGAASQGNPRTGLGGIPAQAGFNSGDDKNYYNIPSSRTPQVINITKTSNVDVPGRWVFQVDNFKPAGDPKELTPKKEEPEVLQKEEDLPEQETGHHTHEDNQEVPEEQSHVDSDEEESDHCE</sequence>
<reference evidence="3" key="3">
    <citation type="submission" date="2025-09" db="UniProtKB">
        <authorList>
            <consortium name="Ensembl"/>
        </authorList>
    </citation>
    <scope>IDENTIFICATION</scope>
</reference>